<dbReference type="HAMAP" id="MF_01479">
    <property type="entry name" value="WhiB"/>
    <property type="match status" value="1"/>
</dbReference>
<feature type="binding site" evidence="11">
    <location>
        <position position="9"/>
    </location>
    <ligand>
        <name>[4Fe-4S] cluster</name>
        <dbReference type="ChEBI" id="CHEBI:49883"/>
    </ligand>
</feature>
<keyword evidence="10 11" id="KW-0804">Transcription</keyword>
<comment type="PTM">
    <text evidence="11">Upon Fe-S cluster removal intramolecular disulfide bonds are formed.</text>
</comment>
<dbReference type="Proteomes" id="UP000295172">
    <property type="component" value="Unassembled WGS sequence"/>
</dbReference>
<dbReference type="GO" id="GO:0045892">
    <property type="term" value="P:negative regulation of DNA-templated transcription"/>
    <property type="evidence" value="ECO:0007669"/>
    <property type="project" value="TreeGrafter"/>
</dbReference>
<keyword evidence="14" id="KW-1185">Reference proteome</keyword>
<dbReference type="OrthoDB" id="8104048at2"/>
<evidence type="ECO:0000256" key="2">
    <source>
        <dbReference type="ARBA" id="ARBA00006597"/>
    </source>
</evidence>
<evidence type="ECO:0000256" key="11">
    <source>
        <dbReference type="HAMAP-Rule" id="MF_01479"/>
    </source>
</evidence>
<feature type="binding site" evidence="11">
    <location>
        <position position="46"/>
    </location>
    <ligand>
        <name>[4Fe-4S] cluster</name>
        <dbReference type="ChEBI" id="CHEBI:49883"/>
    </ligand>
</feature>
<evidence type="ECO:0000259" key="12">
    <source>
        <dbReference type="PROSITE" id="PS51674"/>
    </source>
</evidence>
<proteinExistence type="inferred from homology"/>
<evidence type="ECO:0000256" key="7">
    <source>
        <dbReference type="ARBA" id="ARBA00023015"/>
    </source>
</evidence>
<keyword evidence="3 11" id="KW-0004">4Fe-4S</keyword>
<dbReference type="AlphaFoldDB" id="A0A4R4WGB0"/>
<sequence length="99" mass="11119">MSWQLRGACAGEDPELFFPIGTAGPGLLQIEEAKRVCRRCEVIEDCLDWALYTGQDAGVWGGLSEVERRALKQRDHSRLCRPVGSAALRFEGDDLEWRP</sequence>
<keyword evidence="7 11" id="KW-0805">Transcription regulation</keyword>
<gene>
    <name evidence="11" type="primary">whiB</name>
    <name evidence="13" type="ORF">E1218_29915</name>
</gene>
<dbReference type="Pfam" id="PF02467">
    <property type="entry name" value="Whib"/>
    <property type="match status" value="1"/>
</dbReference>
<evidence type="ECO:0000256" key="5">
    <source>
        <dbReference type="ARBA" id="ARBA00023004"/>
    </source>
</evidence>
<keyword evidence="11" id="KW-0963">Cytoplasm</keyword>
<keyword evidence="4 11" id="KW-0479">Metal-binding</keyword>
<dbReference type="InterPro" id="IPR034768">
    <property type="entry name" value="4FE4S_WBL"/>
</dbReference>
<feature type="binding site" evidence="11">
    <location>
        <position position="40"/>
    </location>
    <ligand>
        <name>[4Fe-4S] cluster</name>
        <dbReference type="ChEBI" id="CHEBI:49883"/>
    </ligand>
</feature>
<evidence type="ECO:0000256" key="10">
    <source>
        <dbReference type="ARBA" id="ARBA00023163"/>
    </source>
</evidence>
<comment type="caution">
    <text evidence="13">The sequence shown here is derived from an EMBL/GenBank/DDBJ whole genome shotgun (WGS) entry which is preliminary data.</text>
</comment>
<evidence type="ECO:0000256" key="3">
    <source>
        <dbReference type="ARBA" id="ARBA00022485"/>
    </source>
</evidence>
<dbReference type="PANTHER" id="PTHR38839:SF6">
    <property type="entry name" value="TRANSCRIPTIONAL REGULATOR WHIB1"/>
    <property type="match status" value="1"/>
</dbReference>
<comment type="similarity">
    <text evidence="2 11">Belongs to the WhiB family.</text>
</comment>
<dbReference type="GO" id="GO:0046872">
    <property type="term" value="F:metal ion binding"/>
    <property type="evidence" value="ECO:0007669"/>
    <property type="project" value="UniProtKB-KW"/>
</dbReference>
<keyword evidence="9 11" id="KW-1015">Disulfide bond</keyword>
<dbReference type="GO" id="GO:0003677">
    <property type="term" value="F:DNA binding"/>
    <property type="evidence" value="ECO:0007669"/>
    <property type="project" value="UniProtKB-UniRule"/>
</dbReference>
<evidence type="ECO:0000313" key="14">
    <source>
        <dbReference type="Proteomes" id="UP000295172"/>
    </source>
</evidence>
<protein>
    <recommendedName>
        <fullName evidence="11">Transcriptional regulator WhiB</fullName>
    </recommendedName>
</protein>
<reference evidence="13 14" key="1">
    <citation type="submission" date="2019-02" db="EMBL/GenBank/DDBJ databases">
        <title>Draft genome sequences of novel Actinobacteria.</title>
        <authorList>
            <person name="Sahin N."/>
            <person name="Ay H."/>
            <person name="Saygin H."/>
        </authorList>
    </citation>
    <scope>NUCLEOTIDE SEQUENCE [LARGE SCALE GENOMIC DNA]</scope>
    <source>
        <strain evidence="13 14">16K104</strain>
    </source>
</reference>
<comment type="cofactor">
    <cofactor evidence="11">
        <name>[4Fe-4S] cluster</name>
        <dbReference type="ChEBI" id="CHEBI:49883"/>
    </cofactor>
    <text evidence="11">Binds 1 [4Fe-4S] cluster per subunit. Following nitrosylation of the [4Fe-4S] cluster binds 1 [4Fe-8(NO)] cluster per subunit.</text>
</comment>
<dbReference type="RefSeq" id="WP_132326297.1">
    <property type="nucleotide sequence ID" value="NZ_SMKR01000178.1"/>
</dbReference>
<comment type="subcellular location">
    <subcellularLocation>
        <location evidence="1 11">Cytoplasm</location>
    </subcellularLocation>
</comment>
<keyword evidence="8 11" id="KW-0238">DNA-binding</keyword>
<dbReference type="GO" id="GO:0047134">
    <property type="term" value="F:protein-disulfide reductase [NAD(P)H] activity"/>
    <property type="evidence" value="ECO:0007669"/>
    <property type="project" value="TreeGrafter"/>
</dbReference>
<evidence type="ECO:0000256" key="6">
    <source>
        <dbReference type="ARBA" id="ARBA00023014"/>
    </source>
</evidence>
<dbReference type="GO" id="GO:0045454">
    <property type="term" value="P:cell redox homeostasis"/>
    <property type="evidence" value="ECO:0007669"/>
    <property type="project" value="TreeGrafter"/>
</dbReference>
<dbReference type="EMBL" id="SMKR01000178">
    <property type="protein sequence ID" value="TDD16357.1"/>
    <property type="molecule type" value="Genomic_DNA"/>
</dbReference>
<dbReference type="GO" id="GO:0005737">
    <property type="term" value="C:cytoplasm"/>
    <property type="evidence" value="ECO:0007669"/>
    <property type="project" value="UniProtKB-SubCell"/>
</dbReference>
<evidence type="ECO:0000256" key="4">
    <source>
        <dbReference type="ARBA" id="ARBA00022723"/>
    </source>
</evidence>
<feature type="domain" description="4Fe-4S Wbl-type" evidence="12">
    <location>
        <begin position="8"/>
        <end position="70"/>
    </location>
</feature>
<evidence type="ECO:0000256" key="1">
    <source>
        <dbReference type="ARBA" id="ARBA00004496"/>
    </source>
</evidence>
<dbReference type="PANTHER" id="PTHR38839">
    <property type="entry name" value="TRANSCRIPTIONAL REGULATOR WHID-RELATED"/>
    <property type="match status" value="1"/>
</dbReference>
<keyword evidence="5 11" id="KW-0408">Iron</keyword>
<comment type="PTM">
    <text evidence="11">The Fe-S cluster can be nitrosylated by nitric oxide (NO).</text>
</comment>
<organism evidence="13 14">
    <name type="scientific">Kribbella turkmenica</name>
    <dbReference type="NCBI Taxonomy" id="2530375"/>
    <lineage>
        <taxon>Bacteria</taxon>
        <taxon>Bacillati</taxon>
        <taxon>Actinomycetota</taxon>
        <taxon>Actinomycetes</taxon>
        <taxon>Propionibacteriales</taxon>
        <taxon>Kribbellaceae</taxon>
        <taxon>Kribbella</taxon>
    </lineage>
</organism>
<dbReference type="GO" id="GO:0035731">
    <property type="term" value="F:dinitrosyl-iron complex binding"/>
    <property type="evidence" value="ECO:0007669"/>
    <property type="project" value="UniProtKB-UniRule"/>
</dbReference>
<feature type="binding site" evidence="11">
    <location>
        <position position="37"/>
    </location>
    <ligand>
        <name>[4Fe-4S] cluster</name>
        <dbReference type="ChEBI" id="CHEBI:49883"/>
    </ligand>
</feature>
<evidence type="ECO:0000256" key="8">
    <source>
        <dbReference type="ARBA" id="ARBA00023125"/>
    </source>
</evidence>
<accession>A0A4R4WGB0</accession>
<dbReference type="InterPro" id="IPR003482">
    <property type="entry name" value="Whib"/>
</dbReference>
<evidence type="ECO:0000256" key="9">
    <source>
        <dbReference type="ARBA" id="ARBA00023157"/>
    </source>
</evidence>
<comment type="function">
    <text evidence="11">Acts as a transcriptional regulator. Probably redox-responsive. The apo- but not holo-form probably binds DNA.</text>
</comment>
<name>A0A4R4WGB0_9ACTN</name>
<dbReference type="GO" id="GO:0051539">
    <property type="term" value="F:4 iron, 4 sulfur cluster binding"/>
    <property type="evidence" value="ECO:0007669"/>
    <property type="project" value="UniProtKB-UniRule"/>
</dbReference>
<keyword evidence="6 11" id="KW-0411">Iron-sulfur</keyword>
<evidence type="ECO:0000313" key="13">
    <source>
        <dbReference type="EMBL" id="TDD16357.1"/>
    </source>
</evidence>
<dbReference type="PROSITE" id="PS51674">
    <property type="entry name" value="4FE4S_WBL"/>
    <property type="match status" value="1"/>
</dbReference>